<name>A0A5N5HMY0_9ROSA</name>
<comment type="caution">
    <text evidence="2">The sequence shown here is derived from an EMBL/GenBank/DDBJ whole genome shotgun (WGS) entry which is preliminary data.</text>
</comment>
<protein>
    <submittedName>
        <fullName evidence="2">S ribonuclease</fullName>
    </submittedName>
</protein>
<evidence type="ECO:0000313" key="2">
    <source>
        <dbReference type="EMBL" id="KAB2629296.1"/>
    </source>
</evidence>
<accession>A0A5N5HMY0</accession>
<keyword evidence="3" id="KW-1185">Reference proteome</keyword>
<dbReference type="AlphaFoldDB" id="A0A5N5HMY0"/>
<dbReference type="Proteomes" id="UP000327157">
    <property type="component" value="Chromosome 8"/>
</dbReference>
<gene>
    <name evidence="1" type="ORF">D8674_034090</name>
    <name evidence="2" type="ORF">D8674_034091</name>
</gene>
<sequence length="95" mass="10379">MHVGGSNDEELELEMKGKAGKGNECHGKGVNGAENACECMLELHKESGKVMGLHGIECGMSDLWCNDEECMRNGCNDEGIIWKCKVESWKACEDA</sequence>
<dbReference type="EMBL" id="SMOL01000148">
    <property type="protein sequence ID" value="KAB2629296.1"/>
    <property type="molecule type" value="Genomic_DNA"/>
</dbReference>
<evidence type="ECO:0000313" key="1">
    <source>
        <dbReference type="EMBL" id="KAB2629295.1"/>
    </source>
</evidence>
<dbReference type="EMBL" id="SMOL01000148">
    <property type="protein sequence ID" value="KAB2629295.1"/>
    <property type="molecule type" value="Genomic_DNA"/>
</dbReference>
<evidence type="ECO:0000313" key="3">
    <source>
        <dbReference type="Proteomes" id="UP000327157"/>
    </source>
</evidence>
<reference evidence="2 3" key="1">
    <citation type="submission" date="2019-09" db="EMBL/GenBank/DDBJ databases">
        <authorList>
            <person name="Ou C."/>
        </authorList>
    </citation>
    <scope>NUCLEOTIDE SEQUENCE [LARGE SCALE GENOMIC DNA]</scope>
    <source>
        <strain evidence="2">S2</strain>
        <tissue evidence="2">Leaf</tissue>
    </source>
</reference>
<reference evidence="2 3" key="3">
    <citation type="submission" date="2019-11" db="EMBL/GenBank/DDBJ databases">
        <title>A de novo genome assembly of a pear dwarfing rootstock.</title>
        <authorList>
            <person name="Wang F."/>
            <person name="Wang J."/>
            <person name="Li S."/>
            <person name="Zhang Y."/>
            <person name="Fang M."/>
            <person name="Ma L."/>
            <person name="Zhao Y."/>
            <person name="Jiang S."/>
        </authorList>
    </citation>
    <scope>NUCLEOTIDE SEQUENCE [LARGE SCALE GENOMIC DNA]</scope>
    <source>
        <strain evidence="2">S2</strain>
        <tissue evidence="2">Leaf</tissue>
    </source>
</reference>
<reference evidence="3" key="2">
    <citation type="submission" date="2019-10" db="EMBL/GenBank/DDBJ databases">
        <title>A de novo genome assembly of a pear dwarfing rootstock.</title>
        <authorList>
            <person name="Wang F."/>
            <person name="Wang J."/>
            <person name="Li S."/>
            <person name="Zhang Y."/>
            <person name="Fang M."/>
            <person name="Ma L."/>
            <person name="Zhao Y."/>
            <person name="Jiang S."/>
        </authorList>
    </citation>
    <scope>NUCLEOTIDE SEQUENCE [LARGE SCALE GENOMIC DNA]</scope>
</reference>
<proteinExistence type="predicted"/>
<organism evidence="2 3">
    <name type="scientific">Pyrus ussuriensis x Pyrus communis</name>
    <dbReference type="NCBI Taxonomy" id="2448454"/>
    <lineage>
        <taxon>Eukaryota</taxon>
        <taxon>Viridiplantae</taxon>
        <taxon>Streptophyta</taxon>
        <taxon>Embryophyta</taxon>
        <taxon>Tracheophyta</taxon>
        <taxon>Spermatophyta</taxon>
        <taxon>Magnoliopsida</taxon>
        <taxon>eudicotyledons</taxon>
        <taxon>Gunneridae</taxon>
        <taxon>Pentapetalae</taxon>
        <taxon>rosids</taxon>
        <taxon>fabids</taxon>
        <taxon>Rosales</taxon>
        <taxon>Rosaceae</taxon>
        <taxon>Amygdaloideae</taxon>
        <taxon>Maleae</taxon>
        <taxon>Pyrus</taxon>
    </lineage>
</organism>